<dbReference type="PROSITE" id="PS50893">
    <property type="entry name" value="ABC_TRANSPORTER_2"/>
    <property type="match status" value="1"/>
</dbReference>
<dbReference type="PANTHER" id="PTHR42939:SF1">
    <property type="entry name" value="ABC TRANSPORTER ATP-BINDING PROTEIN ALBC-RELATED"/>
    <property type="match status" value="1"/>
</dbReference>
<dbReference type="Pfam" id="PF00005">
    <property type="entry name" value="ABC_tran"/>
    <property type="match status" value="1"/>
</dbReference>
<evidence type="ECO:0000313" key="6">
    <source>
        <dbReference type="Proteomes" id="UP000245880"/>
    </source>
</evidence>
<proteinExistence type="predicted"/>
<dbReference type="InterPro" id="IPR051782">
    <property type="entry name" value="ABC_Transporter_VariousFunc"/>
</dbReference>
<dbReference type="AlphaFoldDB" id="A0A316AA58"/>
<name>A0A316AA58_9BACT</name>
<dbReference type="PANTHER" id="PTHR42939">
    <property type="entry name" value="ABC TRANSPORTER ATP-BINDING PROTEIN ALBC-RELATED"/>
    <property type="match status" value="1"/>
</dbReference>
<evidence type="ECO:0000256" key="2">
    <source>
        <dbReference type="ARBA" id="ARBA00022741"/>
    </source>
</evidence>
<dbReference type="GO" id="GO:0005524">
    <property type="term" value="F:ATP binding"/>
    <property type="evidence" value="ECO:0007669"/>
    <property type="project" value="UniProtKB-KW"/>
</dbReference>
<dbReference type="PROSITE" id="PS00211">
    <property type="entry name" value="ABC_TRANSPORTER_1"/>
    <property type="match status" value="1"/>
</dbReference>
<protein>
    <submittedName>
        <fullName evidence="5">ABC-2 type transport system ATP-binding protein</fullName>
    </submittedName>
</protein>
<dbReference type="SMART" id="SM00382">
    <property type="entry name" value="AAA"/>
    <property type="match status" value="1"/>
</dbReference>
<dbReference type="Proteomes" id="UP000245880">
    <property type="component" value="Unassembled WGS sequence"/>
</dbReference>
<keyword evidence="1" id="KW-0813">Transport</keyword>
<comment type="caution">
    <text evidence="5">The sequence shown here is derived from an EMBL/GenBank/DDBJ whole genome shotgun (WGS) entry which is preliminary data.</text>
</comment>
<dbReference type="InterPro" id="IPR027417">
    <property type="entry name" value="P-loop_NTPase"/>
</dbReference>
<evidence type="ECO:0000259" key="4">
    <source>
        <dbReference type="PROSITE" id="PS50893"/>
    </source>
</evidence>
<dbReference type="InterPro" id="IPR003593">
    <property type="entry name" value="AAA+_ATPase"/>
</dbReference>
<keyword evidence="3 5" id="KW-0067">ATP-binding</keyword>
<dbReference type="GO" id="GO:0016887">
    <property type="term" value="F:ATP hydrolysis activity"/>
    <property type="evidence" value="ECO:0007669"/>
    <property type="project" value="InterPro"/>
</dbReference>
<dbReference type="EMBL" id="QGDT01000021">
    <property type="protein sequence ID" value="PWJ53754.1"/>
    <property type="molecule type" value="Genomic_DNA"/>
</dbReference>
<reference evidence="5 6" key="1">
    <citation type="submission" date="2018-03" db="EMBL/GenBank/DDBJ databases">
        <title>Genomic Encyclopedia of Archaeal and Bacterial Type Strains, Phase II (KMG-II): from individual species to whole genera.</title>
        <authorList>
            <person name="Goeker M."/>
        </authorList>
    </citation>
    <scope>NUCLEOTIDE SEQUENCE [LARGE SCALE GENOMIC DNA]</scope>
    <source>
        <strain evidence="5 6">DSM 100346</strain>
    </source>
</reference>
<accession>A0A316AA58</accession>
<sequence>MKVSIQGVSKSYQQQEVLNIPELELESGKITGIVGNNGAGKTTLLRAILDLIQLDRGDIKIGEWDVAKCEDWRKKTSAFLGIDSVLNFLTPEEYFYFVGSLTGRTEQEVAELLAKYENFFNDEILGKKKKCIRDFSSGNIQKIGIVAALISRPAVLLLDEPFNFLDPTSQMLLQEMLVDVNKNYPCTVIVSSHDITQLAPICDRAVLLEKGLIKHDFQASEHILEKLSEYFSPGRRIISQ</sequence>
<dbReference type="OrthoDB" id="9808363at2"/>
<evidence type="ECO:0000256" key="3">
    <source>
        <dbReference type="ARBA" id="ARBA00022840"/>
    </source>
</evidence>
<dbReference type="CDD" id="cd03230">
    <property type="entry name" value="ABC_DR_subfamily_A"/>
    <property type="match status" value="1"/>
</dbReference>
<evidence type="ECO:0000256" key="1">
    <source>
        <dbReference type="ARBA" id="ARBA00022448"/>
    </source>
</evidence>
<gene>
    <name evidence="5" type="ORF">CLV98_12126</name>
</gene>
<evidence type="ECO:0000313" key="5">
    <source>
        <dbReference type="EMBL" id="PWJ53754.1"/>
    </source>
</evidence>
<dbReference type="RefSeq" id="WP_109678117.1">
    <property type="nucleotide sequence ID" value="NZ_QGDT01000021.1"/>
</dbReference>
<keyword evidence="6" id="KW-1185">Reference proteome</keyword>
<dbReference type="InterPro" id="IPR003439">
    <property type="entry name" value="ABC_transporter-like_ATP-bd"/>
</dbReference>
<dbReference type="Gene3D" id="3.40.50.300">
    <property type="entry name" value="P-loop containing nucleotide triphosphate hydrolases"/>
    <property type="match status" value="1"/>
</dbReference>
<dbReference type="SUPFAM" id="SSF52540">
    <property type="entry name" value="P-loop containing nucleoside triphosphate hydrolases"/>
    <property type="match status" value="1"/>
</dbReference>
<keyword evidence="2" id="KW-0547">Nucleotide-binding</keyword>
<feature type="domain" description="ABC transporter" evidence="4">
    <location>
        <begin position="3"/>
        <end position="235"/>
    </location>
</feature>
<dbReference type="InterPro" id="IPR017871">
    <property type="entry name" value="ABC_transporter-like_CS"/>
</dbReference>
<organism evidence="5 6">
    <name type="scientific">Dyadobacter jejuensis</name>
    <dbReference type="NCBI Taxonomy" id="1082580"/>
    <lineage>
        <taxon>Bacteria</taxon>
        <taxon>Pseudomonadati</taxon>
        <taxon>Bacteroidota</taxon>
        <taxon>Cytophagia</taxon>
        <taxon>Cytophagales</taxon>
        <taxon>Spirosomataceae</taxon>
        <taxon>Dyadobacter</taxon>
    </lineage>
</organism>